<proteinExistence type="predicted"/>
<dbReference type="EMBL" id="FMWB01000029">
    <property type="protein sequence ID" value="SCZ48666.1"/>
    <property type="molecule type" value="Genomic_DNA"/>
</dbReference>
<accession>A0A178LEY8</accession>
<dbReference type="AlphaFoldDB" id="A0A178LEY8"/>
<dbReference type="Proteomes" id="UP000183046">
    <property type="component" value="Unassembled WGS sequence"/>
</dbReference>
<evidence type="ECO:0000313" key="2">
    <source>
        <dbReference type="EMBL" id="OAN28889.1"/>
    </source>
</evidence>
<evidence type="ECO:0000313" key="3">
    <source>
        <dbReference type="EMBL" id="SCZ48666.1"/>
    </source>
</evidence>
<dbReference type="EMBL" id="LWCR01000018">
    <property type="protein sequence ID" value="OAN28889.1"/>
    <property type="molecule type" value="Genomic_DNA"/>
</dbReference>
<gene>
    <name evidence="2" type="ORF">A4V15_19260</name>
    <name evidence="3" type="ORF">SAMN05216279_12942</name>
</gene>
<comment type="caution">
    <text evidence="2">The sequence shown here is derived from an EMBL/GenBank/DDBJ whole genome shotgun (WGS) entry which is preliminary data.</text>
</comment>
<reference evidence="5" key="2">
    <citation type="submission" date="2016-10" db="EMBL/GenBank/DDBJ databases">
        <authorList>
            <person name="de Groot N.N."/>
        </authorList>
    </citation>
    <scope>NUCLEOTIDE SEQUENCE [LARGE SCALE GENOMIC DNA]</scope>
    <source>
        <strain evidence="5">DSM 15758</strain>
    </source>
</reference>
<keyword evidence="1" id="KW-0732">Signal</keyword>
<evidence type="ECO:0000313" key="5">
    <source>
        <dbReference type="Proteomes" id="UP000183046"/>
    </source>
</evidence>
<accession>A0A1G5PGP9</accession>
<reference evidence="3" key="3">
    <citation type="submission" date="2016-10" db="EMBL/GenBank/DDBJ databases">
        <authorList>
            <person name="Varghese N."/>
            <person name="Submissions S."/>
        </authorList>
    </citation>
    <scope>NUCLEOTIDE SEQUENCE</scope>
    <source>
        <strain evidence="3">DSM 15758</strain>
    </source>
</reference>
<feature type="chain" id="PRO_5043136902" evidence="1">
    <location>
        <begin position="23"/>
        <end position="253"/>
    </location>
</feature>
<protein>
    <submittedName>
        <fullName evidence="2">Uncharacterized protein</fullName>
    </submittedName>
</protein>
<evidence type="ECO:0000313" key="4">
    <source>
        <dbReference type="Proteomes" id="UP000078356"/>
    </source>
</evidence>
<sequence>MNGRAWKFILVSSVLACNWAHADFPRTSVEWKAQEEGEAPTSRYDVYIDTLRFESDDGNADSQIQLAQELLMSTKLKSDDLPKIKLLIDAAESKLGAEKVSMARSLLKGQEGKVAGTTIISEPIVVGLSPKRPHSPEKAEFYARCSAMASVLNEEIEKAKGATDQLFTDFSVNSAVASILYSDSAYFLKIYQPNEYSYKYQMARHRAQTIYALQNTMNACMASMKKDIAEMKPFEKSARDDFFKMADNSVGFK</sequence>
<organism evidence="2 4">
    <name type="scientific">Pseudomonas oryzihabitans</name>
    <dbReference type="NCBI Taxonomy" id="47885"/>
    <lineage>
        <taxon>Bacteria</taxon>
        <taxon>Pseudomonadati</taxon>
        <taxon>Pseudomonadota</taxon>
        <taxon>Gammaproteobacteria</taxon>
        <taxon>Pseudomonadales</taxon>
        <taxon>Pseudomonadaceae</taxon>
        <taxon>Pseudomonas</taxon>
    </lineage>
</organism>
<feature type="signal peptide" evidence="1">
    <location>
        <begin position="1"/>
        <end position="22"/>
    </location>
</feature>
<dbReference type="Proteomes" id="UP000078356">
    <property type="component" value="Unassembled WGS sequence"/>
</dbReference>
<evidence type="ECO:0000256" key="1">
    <source>
        <dbReference type="SAM" id="SignalP"/>
    </source>
</evidence>
<name>A0A178LEY8_9PSED</name>
<dbReference type="OrthoDB" id="9865267at2"/>
<reference evidence="2 4" key="1">
    <citation type="submission" date="2016-04" db="EMBL/GenBank/DDBJ databases">
        <title>Draft Genome Sequences of Staphylococcus capitis Strain H36, S. capitis Strain H65, S. cohnii Strain H62, S. hominis Strain H69, Mycobacterium iranicum Strain H39, Plantibacter sp. Strain H53, Pseudomonas oryzihabitans Strain H72, and Microbacterium sp. Strain H83, isolated from residential settings.</title>
        <authorList>
            <person name="Lymperopoulou D."/>
            <person name="Adams R.I."/>
            <person name="Lindow S."/>
            <person name="Coil D.A."/>
            <person name="Jospin G."/>
            <person name="Eisen J.A."/>
        </authorList>
    </citation>
    <scope>NUCLEOTIDE SEQUENCE [LARGE SCALE GENOMIC DNA]</scope>
    <source>
        <strain evidence="2 4">H72</strain>
    </source>
</reference>